<comment type="caution">
    <text evidence="3">The sequence shown here is derived from an EMBL/GenBank/DDBJ whole genome shotgun (WGS) entry which is preliminary data.</text>
</comment>
<accession>A0A5N0EC94</accession>
<reference evidence="3 4" key="1">
    <citation type="submission" date="2019-09" db="EMBL/GenBank/DDBJ databases">
        <authorList>
            <person name="Wang X."/>
        </authorList>
    </citation>
    <scope>NUCLEOTIDE SEQUENCE [LARGE SCALE GENOMIC DNA]</scope>
    <source>
        <strain evidence="3 4">CICC 11023</strain>
    </source>
</reference>
<dbReference type="InterPro" id="IPR051448">
    <property type="entry name" value="CdaR-like_regulators"/>
</dbReference>
<dbReference type="InterPro" id="IPR025751">
    <property type="entry name" value="RsbRD_N_dom"/>
</dbReference>
<dbReference type="EMBL" id="VXLC01000008">
    <property type="protein sequence ID" value="KAA8887028.1"/>
    <property type="molecule type" value="Genomic_DNA"/>
</dbReference>
<dbReference type="PANTHER" id="PTHR33744">
    <property type="entry name" value="CARBOHYDRATE DIACID REGULATOR"/>
    <property type="match status" value="1"/>
</dbReference>
<dbReference type="Gene3D" id="1.10.10.2840">
    <property type="entry name" value="PucR C-terminal helix-turn-helix domain"/>
    <property type="match status" value="1"/>
</dbReference>
<sequence>MAGPPPGDRRALLARLFSHATELTTEAIERLSAEIPAYAQLDRASLLPDAIRTVQQILRSLAAGRELTVGELAVFTALGEDRGRQGIPVTEMFRGWRVAVRFAIDETVVMGRRLGMSDGQLLELTNDILALTDTAILAVTRGHLDAEFQVTLHDQQHRADLVRGILFGTLAPSEIRLQVERYGLDSYREYHAIRARPSVDLPADRLVRLLEPPASNPARSLLAVIDGDIAGIVDAPPTAEIATAAGIGPPARLDRMEPSFRRATRAMATADAFELTGVRDLAGLGLLPAILADTEVGDELVRRYLTPLGENDTAAALIDTAQHYLRNGLRVDHTAKSMGLHTNTVRYRLRRYQDLVGIDLTEPDRALEAWWALQRSRLQRIHRD</sequence>
<evidence type="ECO:0000313" key="4">
    <source>
        <dbReference type="Proteomes" id="UP000323876"/>
    </source>
</evidence>
<dbReference type="Pfam" id="PF14361">
    <property type="entry name" value="RsbRD_N"/>
    <property type="match status" value="1"/>
</dbReference>
<gene>
    <name evidence="3" type="ORF">F3087_19095</name>
</gene>
<feature type="domain" description="RsbT co-antagonist protein RsbRD N-terminal" evidence="2">
    <location>
        <begin position="22"/>
        <end position="158"/>
    </location>
</feature>
<keyword evidence="4" id="KW-1185">Reference proteome</keyword>
<dbReference type="OrthoDB" id="33973at2"/>
<dbReference type="Proteomes" id="UP000323876">
    <property type="component" value="Unassembled WGS sequence"/>
</dbReference>
<feature type="domain" description="PucR C-terminal helix-turn-helix" evidence="1">
    <location>
        <begin position="317"/>
        <end position="373"/>
    </location>
</feature>
<dbReference type="RefSeq" id="WP_150403359.1">
    <property type="nucleotide sequence ID" value="NZ_VXLC01000008.1"/>
</dbReference>
<protein>
    <submittedName>
        <fullName evidence="3">PucR family transcriptional regulator</fullName>
    </submittedName>
</protein>
<dbReference type="PANTHER" id="PTHR33744:SF7">
    <property type="entry name" value="PUCR FAMILY TRANSCRIPTIONAL REGULATOR"/>
    <property type="match status" value="1"/>
</dbReference>
<evidence type="ECO:0000259" key="2">
    <source>
        <dbReference type="Pfam" id="PF14361"/>
    </source>
</evidence>
<evidence type="ECO:0000313" key="3">
    <source>
        <dbReference type="EMBL" id="KAA8887028.1"/>
    </source>
</evidence>
<dbReference type="Pfam" id="PF13556">
    <property type="entry name" value="HTH_30"/>
    <property type="match status" value="1"/>
</dbReference>
<organism evidence="3 4">
    <name type="scientific">Nocardia colli</name>
    <dbReference type="NCBI Taxonomy" id="2545717"/>
    <lineage>
        <taxon>Bacteria</taxon>
        <taxon>Bacillati</taxon>
        <taxon>Actinomycetota</taxon>
        <taxon>Actinomycetes</taxon>
        <taxon>Mycobacteriales</taxon>
        <taxon>Nocardiaceae</taxon>
        <taxon>Nocardia</taxon>
    </lineage>
</organism>
<name>A0A5N0EC94_9NOCA</name>
<evidence type="ECO:0000259" key="1">
    <source>
        <dbReference type="Pfam" id="PF13556"/>
    </source>
</evidence>
<dbReference type="InterPro" id="IPR042070">
    <property type="entry name" value="PucR_C-HTH_sf"/>
</dbReference>
<dbReference type="AlphaFoldDB" id="A0A5N0EC94"/>
<proteinExistence type="predicted"/>
<dbReference type="InterPro" id="IPR025736">
    <property type="entry name" value="PucR_C-HTH_dom"/>
</dbReference>